<dbReference type="EMBL" id="BLAD01000035">
    <property type="protein sequence ID" value="GER98013.1"/>
    <property type="molecule type" value="Genomic_DNA"/>
</dbReference>
<organism evidence="2 3">
    <name type="scientific">Acrocarpospora corrugata</name>
    <dbReference type="NCBI Taxonomy" id="35763"/>
    <lineage>
        <taxon>Bacteria</taxon>
        <taxon>Bacillati</taxon>
        <taxon>Actinomycetota</taxon>
        <taxon>Actinomycetes</taxon>
        <taxon>Streptosporangiales</taxon>
        <taxon>Streptosporangiaceae</taxon>
        <taxon>Acrocarpospora</taxon>
    </lineage>
</organism>
<evidence type="ECO:0000256" key="1">
    <source>
        <dbReference type="SAM" id="Phobius"/>
    </source>
</evidence>
<keyword evidence="3" id="KW-1185">Reference proteome</keyword>
<reference evidence="2 3" key="1">
    <citation type="submission" date="2019-10" db="EMBL/GenBank/DDBJ databases">
        <title>Whole genome shotgun sequence of Acrocarpospora corrugata NBRC 13972.</title>
        <authorList>
            <person name="Ichikawa N."/>
            <person name="Kimura A."/>
            <person name="Kitahashi Y."/>
            <person name="Komaki H."/>
            <person name="Oguchi A."/>
        </authorList>
    </citation>
    <scope>NUCLEOTIDE SEQUENCE [LARGE SCALE GENOMIC DNA]</scope>
    <source>
        <strain evidence="2 3">NBRC 13972</strain>
    </source>
</reference>
<protein>
    <submittedName>
        <fullName evidence="2">Uncharacterized protein</fullName>
    </submittedName>
</protein>
<evidence type="ECO:0000313" key="2">
    <source>
        <dbReference type="EMBL" id="GER98013.1"/>
    </source>
</evidence>
<name>A0A5M3VNC2_9ACTN</name>
<keyword evidence="1" id="KW-0812">Transmembrane</keyword>
<comment type="caution">
    <text evidence="2">The sequence shown here is derived from an EMBL/GenBank/DDBJ whole genome shotgun (WGS) entry which is preliminary data.</text>
</comment>
<keyword evidence="1" id="KW-1133">Transmembrane helix</keyword>
<proteinExistence type="predicted"/>
<sequence length="70" mass="7481">MERPETALNLRIALAIFGLVVSAALGVLSWLAGWFVPAVALWAIAVIAVVNLIVLAQKRVKRGDGHSLFS</sequence>
<dbReference type="Proteomes" id="UP000334990">
    <property type="component" value="Unassembled WGS sequence"/>
</dbReference>
<feature type="transmembrane region" description="Helical" evidence="1">
    <location>
        <begin position="38"/>
        <end position="56"/>
    </location>
</feature>
<keyword evidence="1" id="KW-0472">Membrane</keyword>
<dbReference type="AlphaFoldDB" id="A0A5M3VNC2"/>
<dbReference type="OrthoDB" id="3544202at2"/>
<gene>
    <name evidence="2" type="ORF">Acor_00750</name>
</gene>
<accession>A0A5M3VNC2</accession>
<evidence type="ECO:0000313" key="3">
    <source>
        <dbReference type="Proteomes" id="UP000334990"/>
    </source>
</evidence>
<feature type="transmembrane region" description="Helical" evidence="1">
    <location>
        <begin position="12"/>
        <end position="32"/>
    </location>
</feature>